<gene>
    <name evidence="2" type="primary">Orf-34</name>
</gene>
<dbReference type="Proteomes" id="UP000297030">
    <property type="component" value="Segment"/>
</dbReference>
<keyword evidence="1" id="KW-1133">Transmembrane helix</keyword>
<name>A0A126FCA8_9ABAC</name>
<evidence type="ECO:0000256" key="1">
    <source>
        <dbReference type="SAM" id="Phobius"/>
    </source>
</evidence>
<evidence type="ECO:0000313" key="3">
    <source>
        <dbReference type="Proteomes" id="UP000297030"/>
    </source>
</evidence>
<protein>
    <submittedName>
        <fullName evidence="2">Uncharacterized protein</fullName>
    </submittedName>
</protein>
<organism evidence="2 3">
    <name type="scientific">Lonomia obliqua multiple nucleopolyhedrovirus</name>
    <dbReference type="NCBI Taxonomy" id="134394"/>
    <lineage>
        <taxon>Viruses</taxon>
        <taxon>Viruses incertae sedis</taxon>
        <taxon>Naldaviricetes</taxon>
        <taxon>Lefavirales</taxon>
        <taxon>Baculoviridae</taxon>
        <taxon>Alphabaculovirus</taxon>
        <taxon>Alphabaculovirus lonobliquae</taxon>
        <taxon>Lonomia obliqua nucleopolyhedrovirus</taxon>
    </lineage>
</organism>
<reference evidence="2 3" key="1">
    <citation type="submission" date="2015-02" db="EMBL/GenBank/DDBJ databases">
        <title>Complete genome of a baculovirus isolated from a medical interest larvae: lLonomia obliqua (Lepidoptera: Saturniidae).</title>
        <authorList>
            <person name="Clara A.-S.W."/>
            <person name="Daniel A.-A.M.P."/>
            <person name="Miguel A.S."/>
            <person name="Jhon F.E.A."/>
            <person name="Fabricio M.S."/>
            <person name="Jose W.L.C."/>
            <person name="Bergmann R.M."/>
            <person name="Fernando M.L."/>
        </authorList>
    </citation>
    <scope>NUCLEOTIDE SEQUENCE [LARGE SCALE GENOMIC DNA]</scope>
    <source>
        <strain evidence="2">SP/2000</strain>
    </source>
</reference>
<feature type="transmembrane region" description="Helical" evidence="1">
    <location>
        <begin position="6"/>
        <end position="25"/>
    </location>
</feature>
<dbReference type="Pfam" id="PF07280">
    <property type="entry name" value="Ac110_PIF"/>
    <property type="match status" value="1"/>
</dbReference>
<dbReference type="RefSeq" id="YP_009666396.1">
    <property type="nucleotide sequence ID" value="NC_043520.1"/>
</dbReference>
<proteinExistence type="predicted"/>
<dbReference type="KEGG" id="vg:40526666"/>
<dbReference type="GeneID" id="40526666"/>
<keyword evidence="3" id="KW-1185">Reference proteome</keyword>
<accession>A0A126FCA8</accession>
<sequence>MYFLSATFLVIVFIYLMYFCVNIIINNTRVRQQLFYHYNYVPDTLLNTVRVHRLK</sequence>
<dbReference type="InterPro" id="IPR009903">
    <property type="entry name" value="AcMNPV_AC110"/>
</dbReference>
<evidence type="ECO:0000313" key="2">
    <source>
        <dbReference type="EMBL" id="AKN81034.1"/>
    </source>
</evidence>
<keyword evidence="1" id="KW-0812">Transmembrane</keyword>
<dbReference type="EMBL" id="KP763670">
    <property type="protein sequence ID" value="AKN81034.1"/>
    <property type="molecule type" value="Genomic_DNA"/>
</dbReference>
<keyword evidence="1" id="KW-0472">Membrane</keyword>